<dbReference type="EC" id="6.1.1.10" evidence="2"/>
<keyword evidence="6 11" id="KW-0067">ATP-binding</keyword>
<protein>
    <recommendedName>
        <fullName evidence="3">Methionine--tRNA ligase</fullName>
        <ecNumber evidence="2">6.1.1.10</ecNumber>
    </recommendedName>
    <alternativeName>
        <fullName evidence="9">Methionyl-tRNA synthetase</fullName>
    </alternativeName>
</protein>
<dbReference type="SUPFAM" id="SSF47323">
    <property type="entry name" value="Anticodon-binding domain of a subclass of class I aminoacyl-tRNA synthetases"/>
    <property type="match status" value="1"/>
</dbReference>
<evidence type="ECO:0000313" key="15">
    <source>
        <dbReference type="EMBL" id="OGB85056.1"/>
    </source>
</evidence>
<evidence type="ECO:0000259" key="13">
    <source>
        <dbReference type="Pfam" id="PF09334"/>
    </source>
</evidence>
<dbReference type="GO" id="GO:0005524">
    <property type="term" value="F:ATP binding"/>
    <property type="evidence" value="ECO:0007669"/>
    <property type="project" value="UniProtKB-KW"/>
</dbReference>
<dbReference type="CDD" id="cd00814">
    <property type="entry name" value="MetRS_core"/>
    <property type="match status" value="1"/>
</dbReference>
<evidence type="ECO:0000256" key="3">
    <source>
        <dbReference type="ARBA" id="ARBA00018753"/>
    </source>
</evidence>
<dbReference type="PANTHER" id="PTHR43326:SF1">
    <property type="entry name" value="METHIONINE--TRNA LIGASE, MITOCHONDRIAL"/>
    <property type="match status" value="1"/>
</dbReference>
<dbReference type="PANTHER" id="PTHR43326">
    <property type="entry name" value="METHIONYL-TRNA SYNTHETASE"/>
    <property type="match status" value="1"/>
</dbReference>
<dbReference type="Pfam" id="PF00133">
    <property type="entry name" value="tRNA-synt_1"/>
    <property type="match status" value="1"/>
</dbReference>
<evidence type="ECO:0000256" key="9">
    <source>
        <dbReference type="ARBA" id="ARBA00030904"/>
    </source>
</evidence>
<dbReference type="InterPro" id="IPR009080">
    <property type="entry name" value="tRNAsynth_Ia_anticodon-bd"/>
</dbReference>
<dbReference type="InterPro" id="IPR023457">
    <property type="entry name" value="Met-tRNA_synth_2"/>
</dbReference>
<feature type="domain" description="Aminoacyl-tRNA synthetase class Ia" evidence="12">
    <location>
        <begin position="3"/>
        <end position="57"/>
    </location>
</feature>
<feature type="domain" description="Methionyl-tRNA synthetase anticodon-binding" evidence="14">
    <location>
        <begin position="386"/>
        <end position="504"/>
    </location>
</feature>
<evidence type="ECO:0000259" key="14">
    <source>
        <dbReference type="Pfam" id="PF19303"/>
    </source>
</evidence>
<evidence type="ECO:0000256" key="6">
    <source>
        <dbReference type="ARBA" id="ARBA00022840"/>
    </source>
</evidence>
<proteinExistence type="inferred from homology"/>
<dbReference type="PRINTS" id="PR01041">
    <property type="entry name" value="TRNASYNTHMET"/>
</dbReference>
<dbReference type="Proteomes" id="UP000179010">
    <property type="component" value="Unassembled WGS sequence"/>
</dbReference>
<dbReference type="Pfam" id="PF09334">
    <property type="entry name" value="tRNA-synt_1g"/>
    <property type="match status" value="1"/>
</dbReference>
<evidence type="ECO:0000256" key="4">
    <source>
        <dbReference type="ARBA" id="ARBA00022598"/>
    </source>
</evidence>
<comment type="similarity">
    <text evidence="11">Belongs to the class-I aminoacyl-tRNA synthetase family.</text>
</comment>
<feature type="domain" description="Methionyl/Leucyl tRNA synthetase" evidence="13">
    <location>
        <begin position="138"/>
        <end position="362"/>
    </location>
</feature>
<dbReference type="GO" id="GO:0006431">
    <property type="term" value="P:methionyl-tRNA aminoacylation"/>
    <property type="evidence" value="ECO:0007669"/>
    <property type="project" value="InterPro"/>
</dbReference>
<keyword evidence="5 11" id="KW-0547">Nucleotide-binding</keyword>
<evidence type="ECO:0000256" key="5">
    <source>
        <dbReference type="ARBA" id="ARBA00022741"/>
    </source>
</evidence>
<keyword evidence="4 11" id="KW-0436">Ligase</keyword>
<reference evidence="15 16" key="1">
    <citation type="journal article" date="2016" name="Nat. Commun.">
        <title>Thousands of microbial genomes shed light on interconnected biogeochemical processes in an aquifer system.</title>
        <authorList>
            <person name="Anantharaman K."/>
            <person name="Brown C.T."/>
            <person name="Hug L.A."/>
            <person name="Sharon I."/>
            <person name="Castelle C.J."/>
            <person name="Probst A.J."/>
            <person name="Thomas B.C."/>
            <person name="Singh A."/>
            <person name="Wilkins M.J."/>
            <person name="Karaoz U."/>
            <person name="Brodie E.L."/>
            <person name="Williams K.H."/>
            <person name="Hubbard S.S."/>
            <person name="Banfield J.F."/>
        </authorList>
    </citation>
    <scope>NUCLEOTIDE SEQUENCE [LARGE SCALE GENOMIC DNA]</scope>
</reference>
<dbReference type="Gene3D" id="3.40.50.620">
    <property type="entry name" value="HUPs"/>
    <property type="match status" value="1"/>
</dbReference>
<comment type="catalytic activity">
    <reaction evidence="10">
        <text>tRNA(Met) + L-methionine + ATP = L-methionyl-tRNA(Met) + AMP + diphosphate</text>
        <dbReference type="Rhea" id="RHEA:13481"/>
        <dbReference type="Rhea" id="RHEA-COMP:9667"/>
        <dbReference type="Rhea" id="RHEA-COMP:9698"/>
        <dbReference type="ChEBI" id="CHEBI:30616"/>
        <dbReference type="ChEBI" id="CHEBI:33019"/>
        <dbReference type="ChEBI" id="CHEBI:57844"/>
        <dbReference type="ChEBI" id="CHEBI:78442"/>
        <dbReference type="ChEBI" id="CHEBI:78530"/>
        <dbReference type="ChEBI" id="CHEBI:456215"/>
        <dbReference type="EC" id="6.1.1.10"/>
    </reaction>
</comment>
<dbReference type="STRING" id="1798539.A2994_00370"/>
<dbReference type="EMBL" id="METE01000011">
    <property type="protein sequence ID" value="OGB85056.1"/>
    <property type="molecule type" value="Genomic_DNA"/>
</dbReference>
<dbReference type="InterPro" id="IPR014729">
    <property type="entry name" value="Rossmann-like_a/b/a_fold"/>
</dbReference>
<organism evidence="15 16">
    <name type="scientific">candidate division Kazan bacterium RIFCSPLOWO2_01_FULL_48_13</name>
    <dbReference type="NCBI Taxonomy" id="1798539"/>
    <lineage>
        <taxon>Bacteria</taxon>
        <taxon>Bacteria division Kazan-3B-28</taxon>
    </lineage>
</organism>
<dbReference type="InterPro" id="IPR014758">
    <property type="entry name" value="Met-tRNA_synth"/>
</dbReference>
<keyword evidence="8 11" id="KW-0030">Aminoacyl-tRNA synthetase</keyword>
<dbReference type="NCBIfam" id="TIGR00398">
    <property type="entry name" value="metG"/>
    <property type="match status" value="1"/>
</dbReference>
<accession>A0A1F4PN79</accession>
<dbReference type="InterPro" id="IPR041872">
    <property type="entry name" value="Anticodon_Met"/>
</dbReference>
<keyword evidence="7 11" id="KW-0648">Protein biosynthesis</keyword>
<dbReference type="InterPro" id="IPR002300">
    <property type="entry name" value="aa-tRNA-synth_Ia"/>
</dbReference>
<evidence type="ECO:0000259" key="12">
    <source>
        <dbReference type="Pfam" id="PF00133"/>
    </source>
</evidence>
<evidence type="ECO:0000313" key="16">
    <source>
        <dbReference type="Proteomes" id="UP000179010"/>
    </source>
</evidence>
<comment type="caution">
    <text evidence="15">The sequence shown here is derived from an EMBL/GenBank/DDBJ whole genome shotgun (WGS) entry which is preliminary data.</text>
</comment>
<evidence type="ECO:0000256" key="8">
    <source>
        <dbReference type="ARBA" id="ARBA00023146"/>
    </source>
</evidence>
<dbReference type="InterPro" id="IPR015413">
    <property type="entry name" value="Methionyl/Leucyl_tRNA_Synth"/>
</dbReference>
<evidence type="ECO:0000256" key="1">
    <source>
        <dbReference type="ARBA" id="ARBA00003314"/>
    </source>
</evidence>
<dbReference type="Pfam" id="PF19303">
    <property type="entry name" value="Anticodon_3"/>
    <property type="match status" value="1"/>
</dbReference>
<dbReference type="AlphaFoldDB" id="A0A1F4PN79"/>
<dbReference type="InterPro" id="IPR033911">
    <property type="entry name" value="MetRS_core"/>
</dbReference>
<dbReference type="Gene3D" id="1.10.730.10">
    <property type="entry name" value="Isoleucyl-tRNA Synthetase, Domain 1"/>
    <property type="match status" value="1"/>
</dbReference>
<sequence>MSDKYYLTTSLPYINSQPHIGFALEIIQADVIARWQRLQAQEVFFLTGADEHGSKIAKVALGAGQTPQTVAERNSMLFSELKEILNLSTTDFIRTSDRDRHWPGAQALWRRLVKSGDIYKDSYRGLYCVGCEAFITEKELVNGCCPIHLKEPEVVEEENYFFRLSQYAEPLIEAIKSKKFKIIPEGRATEIINVMEAGLTDISFSRPADKLPWGIPVPDDPAHTMYVWCDALSNYITGIGFGRDEALFQKWWPADLQVIGKDILRFHAAIWPAMLLSAKLPLPKVLFVHGFITSGGHKMSKSLGNVINPAEVVDKYGADALRYYLLKEIPTIGDGDFSWRRFAEVYNSELANNLGNLISRVLQMAQKFSGGQVPATAPELSIAPSTIAAVAQQVTEFDLAKALLAIDQYFTALNVLVDEKKPWELAKTGDQAAIDTVLYQLLEGIRIGAILLSPFLPGTADSIFESLGLEKLSWRPLAWEDAVQWGRLTPGQTVAAHSILFPKFS</sequence>
<comment type="function">
    <text evidence="1">Is required not only for elongation of protein synthesis but also for the initiation of all mRNA translation through initiator tRNA(fMet) aminoacylation.</text>
</comment>
<gene>
    <name evidence="15" type="ORF">A2994_00370</name>
</gene>
<evidence type="ECO:0000256" key="11">
    <source>
        <dbReference type="RuleBase" id="RU363039"/>
    </source>
</evidence>
<dbReference type="SUPFAM" id="SSF52374">
    <property type="entry name" value="Nucleotidylyl transferase"/>
    <property type="match status" value="1"/>
</dbReference>
<evidence type="ECO:0000256" key="7">
    <source>
        <dbReference type="ARBA" id="ARBA00022917"/>
    </source>
</evidence>
<evidence type="ECO:0000256" key="2">
    <source>
        <dbReference type="ARBA" id="ARBA00012838"/>
    </source>
</evidence>
<dbReference type="CDD" id="cd07957">
    <property type="entry name" value="Anticodon_Ia_Met"/>
    <property type="match status" value="1"/>
</dbReference>
<dbReference type="Gene3D" id="2.170.220.10">
    <property type="match status" value="1"/>
</dbReference>
<dbReference type="FunFam" id="2.170.220.10:FF:000001">
    <property type="entry name" value="methionine--tRNA ligase, mitochondrial"/>
    <property type="match status" value="1"/>
</dbReference>
<dbReference type="GO" id="GO:0004825">
    <property type="term" value="F:methionine-tRNA ligase activity"/>
    <property type="evidence" value="ECO:0007669"/>
    <property type="project" value="UniProtKB-EC"/>
</dbReference>
<evidence type="ECO:0000256" key="10">
    <source>
        <dbReference type="ARBA" id="ARBA00047364"/>
    </source>
</evidence>
<name>A0A1F4PN79_UNCK3</name>